<dbReference type="InterPro" id="IPR046541">
    <property type="entry name" value="DUF6606"/>
</dbReference>
<feature type="domain" description="DUF3638" evidence="7">
    <location>
        <begin position="2004"/>
        <end position="2241"/>
    </location>
</feature>
<protein>
    <recommendedName>
        <fullName evidence="2">ubiquitinyl hydrolase 1</fullName>
        <ecNumber evidence="2">3.4.19.12</ecNumber>
    </recommendedName>
</protein>
<dbReference type="InterPro" id="IPR022105">
    <property type="entry name" value="DUF3645"/>
</dbReference>
<comment type="catalytic activity">
    <reaction evidence="1">
        <text>Thiol-dependent hydrolysis of ester, thioester, amide, peptide and isopeptide bonds formed by the C-terminal Gly of ubiquitin (a 76-residue protein attached to proteins as an intracellular targeting signal).</text>
        <dbReference type="EC" id="3.4.19.12"/>
    </reaction>
</comment>
<reference evidence="10 11" key="1">
    <citation type="submission" date="2015-01" db="EMBL/GenBank/DDBJ databases">
        <title>The Genome Sequence of Capronia semiimmersa CBS27337.</title>
        <authorList>
            <consortium name="The Broad Institute Genomics Platform"/>
            <person name="Cuomo C."/>
            <person name="de Hoog S."/>
            <person name="Gorbushina A."/>
            <person name="Stielow B."/>
            <person name="Teixiera M."/>
            <person name="Abouelleil A."/>
            <person name="Chapman S.B."/>
            <person name="Priest M."/>
            <person name="Young S.K."/>
            <person name="Wortman J."/>
            <person name="Nusbaum C."/>
            <person name="Birren B."/>
        </authorList>
    </citation>
    <scope>NUCLEOTIDE SEQUENCE [LARGE SCALE GENOMIC DNA]</scope>
    <source>
        <strain evidence="10 11">CBS 27337</strain>
    </source>
</reference>
<evidence type="ECO:0000256" key="5">
    <source>
        <dbReference type="ARBA" id="ARBA00022801"/>
    </source>
</evidence>
<evidence type="ECO:0000256" key="2">
    <source>
        <dbReference type="ARBA" id="ARBA00012759"/>
    </source>
</evidence>
<evidence type="ECO:0000256" key="6">
    <source>
        <dbReference type="ARBA" id="ARBA00022807"/>
    </source>
</evidence>
<proteinExistence type="predicted"/>
<dbReference type="InterPro" id="IPR051346">
    <property type="entry name" value="OTU_Deubiquitinase"/>
</dbReference>
<sequence length="3147" mass="355535">MELKIADFMFEHVFLPPNLPHSDHHELGTDELLQEMSRAASDYARLLPHTTTESHVWRQISQSMPSWVETYAKGEACISTLSNALRAMNEDDVTLFYLKPQNASILVRNNSTSVVFECWEVLATNDTVLAAKDALRRHFPARAVTLSREKLCDDQFVEELATAIWTLSSEELTLAMEKSRKAGTEFNEARETAHPRFVTEWLFASVLASQGAPNDSPTISKRVHDDVCWRKTDNPWRRSGVWLSARISIQLCLRNSQLGDDELSYKNFMLFLLSRLATRISDTKSSPDIHQCLRNKLSRRNVKIGGSVHGFVQAMVTAAIEGIGNKLNLQWKAAIARDNINIPAVPLAQISDQLLLKGCRSTLQKVWNRARSGSTQVVAEFKPSTCARVILTSDQLPTIRGFQGCGDPLLGLVDFEHWVASNLETWTTHHRSDESSCEMLASLMETYYRIAEGRYRSNPIRTSIMFLTILELWIALDVIATVLQPLLLAYPPEIPNTLLETVLLTQKADLERLSRIEQYIRGRETKCKPGNPSLFSNPSTESFATNSYNRSQSLKDLRTFIETNAEAEKLAKEQEWRAMKGRYDRLLAEAATEEHKYFTIFWGRRAGEVVDHKKCTKCKKERDARDLQISKHEWPLPENEVDARAVIFELQAPAAVTHWRDATWFLIRDVGRRDPLQVKEPEQVLLSYQPLVSHVHHEKRRITLASPLKPTHKAHYFTEKFSACLDMSKMFVSNGMAFRMHDRRGRSWVSELTTTPTLQPYFEPNTSALLGDHMKPYVNGTQHTQNSIIADRSKCPPEMGFQEHDQCGSLRAGARLQSINVLTAIMSPETDLNSPTTALIFLYATSQVGKPGSISARHLRECQIDLANKSYCQSLVGALQAGFARIEANWKQSTAAQVILGINLRLLSMAPLETVGTKIVGQCRDLVLHVRRVGLEWVRKVTELHVRQRIASADTTTLIELSKHIMKCCMLVRYTYVLDDELLESMCYSSSAVADYVEAAIYLHEHREQIPASEVKKLQPDVLNDDYNARCMERLLIMRLSCYSSAFSEAIARFWPAAVFTSKWRLVHGADSSWIVNTASSATVHFNVISGALLVSGRPLGRLPSQYKGAPLYRSLFGELDLDVFAVNEDDMDYQLRNPLHGHRVYLGLKDGELIVRSRCGDGSHEALLPDMFLEDLPTKIIETTHPWMSLESGNVFFRSKDRPWVSERCDWVLDPDIISRKQACMRNDQFFLVDKNSVVGRVICHALSAIEHDQHIVITSTIDSKVHVKLPRYHLNFVITAVGQIECKELSAVVDSNQAIGTFIGLKSRLVLRAVSKRVTTDLRYLLVPHGNVVVSVAAPHVRVQVDFDPASRSLDFSQYQIDSRLGKLASSDVDSHIYKAYLHAVTSFPNPDPLTGRNGVEESLLALSDSVVRSTLPFSARAIGLLRQIANLSPVRSFYPTHMKVMQSAKFNPALPILSQRDVFYGTVEKIVVHNRKASFLFDGADRLFSYAGDVDLLARSNHRTSKLYPAPLTSAYQVVVDEQDYASRDRDCSDRCQQSSLLAGLVAAWPSAFSVDRSLTSTIQAWETLAGFHTDLSITSYSELLHDSIANQFPRLFKFCRSSLASKQHLTFLLSLLAFGHPQSAPQLRTLLAFAVSSSMRSLPAPEYNAYNLSLGHNVNPAVVMNILSDCKTAFEPHVDSDAISRERAALERTQRDEFERDMADEARTICDVVVSSWPGPLQLPAGDSIRFHWVSQLTPKLENKFEVWRRNRDVLSNFDTYEEGLRSFHSSFDGPLPPDTSLWCTEPHQRSHPAIIRSLLDVMNDVPVDQELVDACEASQLDEDLLAVLPTSELPNGNTQSESQKTLQELQDMVDDLRGQSAVHQQYATDLDKSIAAMKHNASTLEARLPVPDRRVLIEKARDVQAYLTDFVSRIRKFLQPDHDFEQGLLASGIWPKVTELTLLQLLSMAYRPQVPARWLRILLSFAREITSLQRLKRLERALATDDQFAIQGELANHAHKLWSVERWPDWLLLEIQNNILIRKIQVDVAEEIMKDENGFVQFQMGQGKSSIVIPVGSLSMAVPFQKLTNLQMVVTSLASGPRLVRVVVLKPLSTEMLKLLSKSLSGLVGRPVYWIPFSRSTRLDSSTPRRLLSLYKECVDQNGFLLTLPEHLNSFRLVGGDKLAAKDERLATELIRVQSWLDGNARDILDESDEICKPNYELVYTIGEARVLSGHHDRWNVTLELLALVQRHAPTLYAERPGAYEFEARGCGAFPHFRVLNDKGATSLITRLTEDIIKGRLPSLPLGRWDERILQAVSSFLLAVNVDKRSSGMVLQHFKGSAQLQLLFTLRGLFSHNILTHAFKKRYLVNYGLDRSRCDSAVPYRAKAVPSSNAEYAQPEMMILLTALSWLYNGLLPADFRRCVLRLLKSPDPAEEYAKWIENSSLPAKYHSVSSINLEDVTCVDDLYVHLHCTRGLIDFFLRHLVYPREAKEFDYKLSSSAWDLCARERGKITTGFSGTADSKVPLTCVAKDIEQLRHSTAMTLSTLLRSDNRKYVYAATATGQRLNTEELLKLVVSEQSPDVIIDVGAQILEGNQEVATKWLHMCPDKMAAIFFNESDEKMLINRDCKVERFASSIFKDEIGTCIILLDEWHTRGTDFNLPDNSQAAVLLGPGIVKDALVQACMRMRKLTFSQSVRWFACPEVDASIRALMKDPSTEIDSSHVVRWALDNSCEATKNQRLMWALKGITHSRRRLAFARHASSDGSVTDSDTYIDTIQERESRPVSEMYSVDDRHQKELPFTPTIEERADPIFKQLLEEWDRADVADVKQRGITEEQERELLHEVEEQREVQRPGSVKPATPSISAGLAEFVRTGSLSSCGMGLHPAFEIFRNTSLLAKYSPAQWPKQVLVTDDFLRTIDTTVTRVRTTIRGRVRTIGTKVWTSQNDFLRPVQWILKGHETKQVVVISQYEANELLPEIRRGRNATLAVYSARIARDMRTFDGMDIYRVPESDQILNIAPEAITMLNLLAGQLYFSSFRDYQLCCDVLGLWDGERPLPNAREVANDNYVSPACREANGWTTCTFQDSPVSMLKAYFAIRRLGTQFSFTQMGRVLAGKILHRDEFDGESELEKKMQKPDQKEKRVQEAFGGDTAAVGIMPTM</sequence>
<keyword evidence="6" id="KW-0788">Thiol protease</keyword>
<evidence type="ECO:0000259" key="7">
    <source>
        <dbReference type="Pfam" id="PF12340"/>
    </source>
</evidence>
<evidence type="ECO:0000259" key="9">
    <source>
        <dbReference type="Pfam" id="PF20255"/>
    </source>
</evidence>
<dbReference type="EMBL" id="KN846956">
    <property type="protein sequence ID" value="KIW72721.1"/>
    <property type="molecule type" value="Genomic_DNA"/>
</dbReference>
<organism evidence="10 11">
    <name type="scientific">Phialophora macrospora</name>
    <dbReference type="NCBI Taxonomy" id="1851006"/>
    <lineage>
        <taxon>Eukaryota</taxon>
        <taxon>Fungi</taxon>
        <taxon>Dikarya</taxon>
        <taxon>Ascomycota</taxon>
        <taxon>Pezizomycotina</taxon>
        <taxon>Eurotiomycetes</taxon>
        <taxon>Chaetothyriomycetidae</taxon>
        <taxon>Chaetothyriales</taxon>
        <taxon>Herpotrichiellaceae</taxon>
        <taxon>Phialophora</taxon>
    </lineage>
</organism>
<dbReference type="Pfam" id="PF12340">
    <property type="entry name" value="DUF3638"/>
    <property type="match status" value="1"/>
</dbReference>
<accession>A0A0D2D545</accession>
<keyword evidence="5" id="KW-0378">Hydrolase</keyword>
<dbReference type="GO" id="GO:0006508">
    <property type="term" value="P:proteolysis"/>
    <property type="evidence" value="ECO:0007669"/>
    <property type="project" value="UniProtKB-KW"/>
</dbReference>
<dbReference type="HOGENOM" id="CLU_000211_1_0_1"/>
<evidence type="ECO:0000256" key="4">
    <source>
        <dbReference type="ARBA" id="ARBA00022786"/>
    </source>
</evidence>
<dbReference type="InterPro" id="IPR022099">
    <property type="entry name" value="DUF3638"/>
</dbReference>
<evidence type="ECO:0000256" key="1">
    <source>
        <dbReference type="ARBA" id="ARBA00000707"/>
    </source>
</evidence>
<keyword evidence="4" id="KW-0833">Ubl conjugation pathway</keyword>
<dbReference type="STRING" id="5601.A0A0D2D545"/>
<dbReference type="GO" id="GO:0004843">
    <property type="term" value="F:cysteine-type deubiquitinase activity"/>
    <property type="evidence" value="ECO:0007669"/>
    <property type="project" value="UniProtKB-EC"/>
</dbReference>
<evidence type="ECO:0000313" key="11">
    <source>
        <dbReference type="Proteomes" id="UP000054266"/>
    </source>
</evidence>
<dbReference type="PANTHER" id="PTHR13367:SF33">
    <property type="entry name" value="P-LOOP CONTAINING NUCLEOSIDE TRIPHOSPHATE HYDROLASE PROTEIN"/>
    <property type="match status" value="1"/>
</dbReference>
<name>A0A0D2D545_9EURO</name>
<gene>
    <name evidence="10" type="ORF">PV04_00897</name>
</gene>
<evidence type="ECO:0000256" key="3">
    <source>
        <dbReference type="ARBA" id="ARBA00022670"/>
    </source>
</evidence>
<keyword evidence="3" id="KW-0645">Protease</keyword>
<dbReference type="EC" id="3.4.19.12" evidence="2"/>
<dbReference type="Proteomes" id="UP000054266">
    <property type="component" value="Unassembled WGS sequence"/>
</dbReference>
<dbReference type="Pfam" id="PF20255">
    <property type="entry name" value="DUF6606"/>
    <property type="match status" value="1"/>
</dbReference>
<feature type="domain" description="DUF6606" evidence="9">
    <location>
        <begin position="9"/>
        <end position="276"/>
    </location>
</feature>
<keyword evidence="11" id="KW-1185">Reference proteome</keyword>
<dbReference type="PANTHER" id="PTHR13367">
    <property type="entry name" value="UBIQUITIN THIOESTERASE"/>
    <property type="match status" value="1"/>
</dbReference>
<evidence type="ECO:0000259" key="8">
    <source>
        <dbReference type="Pfam" id="PF12359"/>
    </source>
</evidence>
<evidence type="ECO:0000313" key="10">
    <source>
        <dbReference type="EMBL" id="KIW72721.1"/>
    </source>
</evidence>
<dbReference type="Pfam" id="PF12359">
    <property type="entry name" value="DUF3645"/>
    <property type="match status" value="1"/>
</dbReference>
<feature type="domain" description="DUF3645" evidence="8">
    <location>
        <begin position="2359"/>
        <end position="2391"/>
    </location>
</feature>